<dbReference type="InterPro" id="IPR023159">
    <property type="entry name" value="SO1590-like_sf"/>
</dbReference>
<dbReference type="Gene3D" id="2.40.350.10">
    <property type="entry name" value="SO1590-like"/>
    <property type="match status" value="1"/>
</dbReference>
<comment type="caution">
    <text evidence="1">The sequence shown here is derived from an EMBL/GenBank/DDBJ whole genome shotgun (WGS) entry which is preliminary data.</text>
</comment>
<dbReference type="Pfam" id="PF11528">
    <property type="entry name" value="DUF3224"/>
    <property type="match status" value="1"/>
</dbReference>
<sequence>METKLEITSWDEKPYREFDDGRKFSRAEVALAGTGDGLTSGSFESLLYYRADGTSEYVSTMELTGTLGGRSGSFVLHGSGSYDGKTARVTTTVVPGSGTGELAGITGTAESVSTHADYPHMPLTIRYELA</sequence>
<dbReference type="Proteomes" id="UP000256913">
    <property type="component" value="Unassembled WGS sequence"/>
</dbReference>
<keyword evidence="2" id="KW-1185">Reference proteome</keyword>
<evidence type="ECO:0000313" key="1">
    <source>
        <dbReference type="EMBL" id="REF95642.1"/>
    </source>
</evidence>
<gene>
    <name evidence="1" type="ORF">DFJ67_1601</name>
</gene>
<dbReference type="EMBL" id="QUMQ01000001">
    <property type="protein sequence ID" value="REF95642.1"/>
    <property type="molecule type" value="Genomic_DNA"/>
</dbReference>
<name>A0A3D9ZGS6_9ACTN</name>
<evidence type="ECO:0000313" key="2">
    <source>
        <dbReference type="Proteomes" id="UP000256913"/>
    </source>
</evidence>
<dbReference type="SUPFAM" id="SSF159238">
    <property type="entry name" value="SO1590-like"/>
    <property type="match status" value="1"/>
</dbReference>
<organism evidence="1 2">
    <name type="scientific">Asanoa ferruginea</name>
    <dbReference type="NCBI Taxonomy" id="53367"/>
    <lineage>
        <taxon>Bacteria</taxon>
        <taxon>Bacillati</taxon>
        <taxon>Actinomycetota</taxon>
        <taxon>Actinomycetes</taxon>
        <taxon>Micromonosporales</taxon>
        <taxon>Micromonosporaceae</taxon>
        <taxon>Asanoa</taxon>
    </lineage>
</organism>
<dbReference type="InterPro" id="IPR021607">
    <property type="entry name" value="DUF3224"/>
</dbReference>
<protein>
    <submittedName>
        <fullName evidence="1">Uncharacterized protein DUF3224</fullName>
    </submittedName>
</protein>
<proteinExistence type="predicted"/>
<accession>A0A3D9ZGS6</accession>
<reference evidence="1 2" key="1">
    <citation type="submission" date="2018-08" db="EMBL/GenBank/DDBJ databases">
        <title>Sequencing the genomes of 1000 actinobacteria strains.</title>
        <authorList>
            <person name="Klenk H.-P."/>
        </authorList>
    </citation>
    <scope>NUCLEOTIDE SEQUENCE [LARGE SCALE GENOMIC DNA]</scope>
    <source>
        <strain evidence="1 2">DSM 44099</strain>
    </source>
</reference>
<dbReference type="AlphaFoldDB" id="A0A3D9ZGS6"/>